<sequence length="37" mass="4189">IKKIHLKISSPPIKYSCFYGIDTPQRKDLIAASKSIK</sequence>
<protein>
    <submittedName>
        <fullName evidence="1 3">Uncharacterized protein</fullName>
    </submittedName>
</protein>
<dbReference type="RefSeq" id="XP_042932758.1">
    <property type="nucleotide sequence ID" value="XM_043076824.1"/>
</dbReference>
<evidence type="ECO:0000313" key="3">
    <source>
        <dbReference type="WBParaSite" id="Bm5526.1"/>
    </source>
</evidence>
<dbReference type="CTD" id="66059922"/>
<evidence type="ECO:0000313" key="1">
    <source>
        <dbReference type="EMBL" id="VIO91175.1"/>
    </source>
</evidence>
<dbReference type="Gene3D" id="3.40.50.2020">
    <property type="match status" value="1"/>
</dbReference>
<dbReference type="OrthoDB" id="6408495at2759"/>
<dbReference type="AlphaFoldDB" id="A0A4E9F4Z4"/>
<reference evidence="3" key="3">
    <citation type="submission" date="2022-04" db="UniProtKB">
        <authorList>
            <consortium name="WormBaseParasite"/>
        </authorList>
    </citation>
    <scope>IDENTIFICATION</scope>
</reference>
<dbReference type="Proteomes" id="UP000006672">
    <property type="component" value="Unassembled WGS sequence"/>
</dbReference>
<accession>A0A8L7TA16</accession>
<evidence type="ECO:0000313" key="2">
    <source>
        <dbReference type="Proteomes" id="UP000006672"/>
    </source>
</evidence>
<accession>A0A4E9F4Z4</accession>
<gene>
    <name evidence="1" type="primary">Bma-ppat-1</name>
    <name evidence="1" type="ORF">BM_BM5526</name>
</gene>
<dbReference type="WBParaSite" id="Bm5526.1">
    <property type="protein sequence ID" value="Bm5526.1"/>
    <property type="gene ID" value="WBGene00225787"/>
</dbReference>
<reference evidence="2" key="1">
    <citation type="journal article" date="2007" name="Science">
        <title>Draft genome of the filarial nematode parasite Brugia malayi.</title>
        <authorList>
            <person name="Ghedin E."/>
            <person name="Wang S."/>
            <person name="Spiro D."/>
            <person name="Caler E."/>
            <person name="Zhao Q."/>
            <person name="Crabtree J."/>
            <person name="Allen J.E."/>
            <person name="Delcher A.L."/>
            <person name="Guiliano D.B."/>
            <person name="Miranda-Saavedra D."/>
            <person name="Angiuoli S.V."/>
            <person name="Creasy T."/>
            <person name="Amedeo P."/>
            <person name="Haas B."/>
            <person name="El-Sayed N.M."/>
            <person name="Wortman J.R."/>
            <person name="Feldblyum T."/>
            <person name="Tallon L."/>
            <person name="Schatz M."/>
            <person name="Shumway M."/>
            <person name="Koo H."/>
            <person name="Salzberg S.L."/>
            <person name="Schobel S."/>
            <person name="Pertea M."/>
            <person name="Pop M."/>
            <person name="White O."/>
            <person name="Barton G.J."/>
            <person name="Carlow C.K."/>
            <person name="Crawford M.J."/>
            <person name="Daub J."/>
            <person name="Dimmic M.W."/>
            <person name="Estes C.F."/>
            <person name="Foster J.M."/>
            <person name="Ganatra M."/>
            <person name="Gregory W.F."/>
            <person name="Johnson N.M."/>
            <person name="Jin J."/>
            <person name="Komuniecki R."/>
            <person name="Korf I."/>
            <person name="Kumar S."/>
            <person name="Laney S."/>
            <person name="Li B.W."/>
            <person name="Li W."/>
            <person name="Lindblom T.H."/>
            <person name="Lustigman S."/>
            <person name="Ma D."/>
            <person name="Maina C.V."/>
            <person name="Martin D.M."/>
            <person name="McCarter J.P."/>
            <person name="McReynolds L."/>
            <person name="Mitreva M."/>
            <person name="Nutman T.B."/>
            <person name="Parkinson J."/>
            <person name="Peregrin-Alvarez J.M."/>
            <person name="Poole C."/>
            <person name="Ren Q."/>
            <person name="Saunders L."/>
            <person name="Sluder A.E."/>
            <person name="Smith K."/>
            <person name="Stanke M."/>
            <person name="Unnasch T.R."/>
            <person name="Ware J."/>
            <person name="Wei A.D."/>
            <person name="Weil G."/>
            <person name="Williams D.J."/>
            <person name="Zhang Y."/>
            <person name="Williams S.A."/>
            <person name="Fraser-Liggett C."/>
            <person name="Slatko B."/>
            <person name="Blaxter M.L."/>
            <person name="Scott A.L."/>
        </authorList>
    </citation>
    <scope>NUCLEOTIDE SEQUENCE</scope>
    <source>
        <strain evidence="2">FR3</strain>
    </source>
</reference>
<organism evidence="1">
    <name type="scientific">Brugia malayi</name>
    <name type="common">Filarial nematode worm</name>
    <dbReference type="NCBI Taxonomy" id="6279"/>
    <lineage>
        <taxon>Eukaryota</taxon>
        <taxon>Metazoa</taxon>
        <taxon>Ecdysozoa</taxon>
        <taxon>Nematoda</taxon>
        <taxon>Chromadorea</taxon>
        <taxon>Rhabditida</taxon>
        <taxon>Spirurina</taxon>
        <taxon>Spiruromorpha</taxon>
        <taxon>Filarioidea</taxon>
        <taxon>Onchocercidae</taxon>
        <taxon>Brugia</taxon>
    </lineage>
</organism>
<proteinExistence type="predicted"/>
<dbReference type="GeneID" id="66059922"/>
<dbReference type="Gene3D" id="3.60.20.10">
    <property type="entry name" value="Glutamine Phosphoribosylpyrophosphate, subunit 1, domain 1"/>
    <property type="match status" value="1"/>
</dbReference>
<dbReference type="InterPro" id="IPR029055">
    <property type="entry name" value="Ntn_hydrolases_N"/>
</dbReference>
<reference evidence="1" key="2">
    <citation type="submission" date="2019-04" db="EMBL/GenBank/DDBJ databases">
        <authorList>
            <person name="Howe K."/>
            <person name="Paulini M."/>
            <person name="Williams G."/>
        </authorList>
    </citation>
    <scope>NUCLEOTIDE SEQUENCE [LARGE SCALE GENOMIC DNA]</scope>
    <source>
        <strain evidence="1">FR3</strain>
    </source>
</reference>
<keyword evidence="2" id="KW-1185">Reference proteome</keyword>
<name>A0A4E9F4Z4_BRUMA</name>
<feature type="non-terminal residue" evidence="1">
    <location>
        <position position="1"/>
    </location>
</feature>
<dbReference type="KEGG" id="bmy:BM_BM5526"/>
<dbReference type="EMBL" id="CAAKNF010000192">
    <property type="protein sequence ID" value="VIO91175.1"/>
    <property type="molecule type" value="Genomic_DNA"/>
</dbReference>
<dbReference type="InterPro" id="IPR029057">
    <property type="entry name" value="PRTase-like"/>
</dbReference>